<dbReference type="EMBL" id="CP142433">
    <property type="protein sequence ID" value="XBC46735.1"/>
    <property type="molecule type" value="Genomic_DNA"/>
</dbReference>
<name>A0AB74U3W5_9LACT</name>
<proteinExistence type="predicted"/>
<dbReference type="InterPro" id="IPR015867">
    <property type="entry name" value="N-reg_PII/ATP_PRibTrfase_C"/>
</dbReference>
<dbReference type="EMBL" id="CP142435">
    <property type="protein sequence ID" value="XBC50122.1"/>
    <property type="molecule type" value="Genomic_DNA"/>
</dbReference>
<evidence type="ECO:0000313" key="3">
    <source>
        <dbReference type="EMBL" id="XBC50122.1"/>
    </source>
</evidence>
<dbReference type="PANTHER" id="PTHR38456">
    <property type="entry name" value="CYCLIC DI-AMP RECEPTOR A"/>
    <property type="match status" value="1"/>
</dbReference>
<accession>A0AB74U3W5</accession>
<evidence type="ECO:0000313" key="4">
    <source>
        <dbReference type="EMBL" id="XBC52201.1"/>
    </source>
</evidence>
<protein>
    <submittedName>
        <fullName evidence="3">Cyclic-di-AMP receptor</fullName>
    </submittedName>
</protein>
<dbReference type="EMBL" id="CP142434">
    <property type="protein sequence ID" value="XBC48768.1"/>
    <property type="molecule type" value="Genomic_DNA"/>
</dbReference>
<keyword evidence="3" id="KW-0675">Receptor</keyword>
<dbReference type="InterPro" id="IPR011322">
    <property type="entry name" value="N-reg_PII-like_a/b"/>
</dbReference>
<dbReference type="Pfam" id="PF06153">
    <property type="entry name" value="CdAMP_rec"/>
    <property type="match status" value="1"/>
</dbReference>
<organism evidence="3">
    <name type="scientific">Dolosigranulum savutiense</name>
    <dbReference type="NCBI Taxonomy" id="3110288"/>
    <lineage>
        <taxon>Bacteria</taxon>
        <taxon>Bacillati</taxon>
        <taxon>Bacillota</taxon>
        <taxon>Bacilli</taxon>
        <taxon>Lactobacillales</taxon>
        <taxon>Carnobacteriaceae</taxon>
        <taxon>Dolosigranulum</taxon>
    </lineage>
</organism>
<dbReference type="InterPro" id="IPR010375">
    <property type="entry name" value="CdAMP_rec"/>
</dbReference>
<dbReference type="SUPFAM" id="SSF54913">
    <property type="entry name" value="GlnB-like"/>
    <property type="match status" value="1"/>
</dbReference>
<sequence>MKLVVAIIQNQDSRRLQDIFVEQGIRATKLSSTGGFLRAGNTTFLIGAKDRKVDDILAIIQENCSTREQKMVNPASYDFTIETDLTFPIDVEVGGATVFVLPVEAFHQF</sequence>
<dbReference type="AlphaFoldDB" id="A0AB74U3W5"/>
<dbReference type="EMBL" id="CP142436">
    <property type="protein sequence ID" value="XBC52201.1"/>
    <property type="molecule type" value="Genomic_DNA"/>
</dbReference>
<dbReference type="KEGG" id="dst:VUQ06_02600"/>
<evidence type="ECO:0000313" key="1">
    <source>
        <dbReference type="EMBL" id="XBC46735.1"/>
    </source>
</evidence>
<dbReference type="PANTHER" id="PTHR38456:SF1">
    <property type="entry name" value="CYCLIC DI-AMP RECEPTOR A"/>
    <property type="match status" value="1"/>
</dbReference>
<dbReference type="RefSeq" id="WP_347298698.1">
    <property type="nucleotide sequence ID" value="NZ_CP142433.1"/>
</dbReference>
<evidence type="ECO:0000313" key="2">
    <source>
        <dbReference type="EMBL" id="XBC48768.1"/>
    </source>
</evidence>
<reference evidence="3" key="1">
    <citation type="submission" date="2023-12" db="EMBL/GenBank/DDBJ databases">
        <title>Dolosigranulum savutii sp. nov. isolated from human upper respiratory samples collected in Botswana.</title>
        <authorList>
            <person name="Kelly M.S."/>
        </authorList>
    </citation>
    <scope>NUCLEOTIDE SEQUENCE</scope>
    <source>
        <strain evidence="4">MSK211</strain>
        <strain evidence="3">MSK294</strain>
        <strain evidence="2">MSK312</strain>
        <strain evidence="1">MSK433</strain>
    </source>
</reference>
<gene>
    <name evidence="3" type="ORF">VUQ06_02600</name>
    <name evidence="4" type="ORF">VUQ07_03795</name>
    <name evidence="1" type="ORF">VUQ08_03785</name>
    <name evidence="2" type="ORF">VUQ09_00835</name>
</gene>
<dbReference type="Gene3D" id="3.30.70.120">
    <property type="match status" value="1"/>
</dbReference>